<proteinExistence type="predicted"/>
<reference evidence="1 2" key="1">
    <citation type="submission" date="2016-10" db="EMBL/GenBank/DDBJ databases">
        <authorList>
            <person name="de Groot N.N."/>
        </authorList>
    </citation>
    <scope>NUCLEOTIDE SEQUENCE [LARGE SCALE GENOMIC DNA]</scope>
    <source>
        <strain evidence="1 2">DSM 12130</strain>
    </source>
</reference>
<gene>
    <name evidence="1" type="ORF">SAMN05660330_04281</name>
</gene>
<keyword evidence="2" id="KW-1185">Reference proteome</keyword>
<organism evidence="1 2">
    <name type="scientific">Desulforhopalus singaporensis</name>
    <dbReference type="NCBI Taxonomy" id="91360"/>
    <lineage>
        <taxon>Bacteria</taxon>
        <taxon>Pseudomonadati</taxon>
        <taxon>Thermodesulfobacteriota</taxon>
        <taxon>Desulfobulbia</taxon>
        <taxon>Desulfobulbales</taxon>
        <taxon>Desulfocapsaceae</taxon>
        <taxon>Desulforhopalus</taxon>
    </lineage>
</organism>
<dbReference type="STRING" id="91360.SAMN05660330_04281"/>
<evidence type="ECO:0000313" key="1">
    <source>
        <dbReference type="EMBL" id="SDP82748.1"/>
    </source>
</evidence>
<dbReference type="EMBL" id="FNJI01000071">
    <property type="protein sequence ID" value="SDP82748.1"/>
    <property type="molecule type" value="Genomic_DNA"/>
</dbReference>
<accession>A0A1H0VX11</accession>
<dbReference type="Proteomes" id="UP000199073">
    <property type="component" value="Unassembled WGS sequence"/>
</dbReference>
<name>A0A1H0VX11_9BACT</name>
<dbReference type="AlphaFoldDB" id="A0A1H0VX11"/>
<sequence>MNQIGRRMWAKDLTIKKWAATNGFSYSTVQAVIHGKRGSWNAGKAKKIKQALIDQGFATREEVYQ</sequence>
<evidence type="ECO:0000313" key="2">
    <source>
        <dbReference type="Proteomes" id="UP000199073"/>
    </source>
</evidence>
<dbReference type="RefSeq" id="WP_092226196.1">
    <property type="nucleotide sequence ID" value="NZ_FNJI01000071.1"/>
</dbReference>
<protein>
    <submittedName>
        <fullName evidence="1">Phage-associated protein, BcepMu gp16 family</fullName>
    </submittedName>
</protein>